<dbReference type="InterPro" id="IPR041701">
    <property type="entry name" value="MetN_ABC"/>
</dbReference>
<evidence type="ECO:0000256" key="5">
    <source>
        <dbReference type="ARBA" id="ARBA00022840"/>
    </source>
</evidence>
<protein>
    <submittedName>
        <fullName evidence="10">Methionine import ATP-binding protein MetN 2</fullName>
        <ecNumber evidence="10">3.6.3.-</ecNumber>
    </submittedName>
</protein>
<dbReference type="GO" id="GO:0016887">
    <property type="term" value="F:ATP hydrolysis activity"/>
    <property type="evidence" value="ECO:0007669"/>
    <property type="project" value="InterPro"/>
</dbReference>
<reference evidence="10" key="1">
    <citation type="submission" date="2019-11" db="EMBL/GenBank/DDBJ databases">
        <authorList>
            <person name="Feng L."/>
        </authorList>
    </citation>
    <scope>NUCLEOTIDE SEQUENCE</scope>
    <source>
        <strain evidence="10">CbolteaeLFYP116</strain>
    </source>
</reference>
<evidence type="ECO:0000259" key="9">
    <source>
        <dbReference type="PROSITE" id="PS50893"/>
    </source>
</evidence>
<keyword evidence="7" id="KW-0029">Amino-acid transport</keyword>
<keyword evidence="10" id="KW-0378">Hydrolase</keyword>
<dbReference type="AlphaFoldDB" id="A0A6N2XTL1"/>
<dbReference type="SMART" id="SM00930">
    <property type="entry name" value="NIL"/>
    <property type="match status" value="1"/>
</dbReference>
<keyword evidence="3" id="KW-1003">Cell membrane</keyword>
<dbReference type="InterPro" id="IPR003593">
    <property type="entry name" value="AAA+_ATPase"/>
</dbReference>
<dbReference type="SMART" id="SM00382">
    <property type="entry name" value="AAA"/>
    <property type="match status" value="1"/>
</dbReference>
<dbReference type="Gene3D" id="3.30.70.260">
    <property type="match status" value="1"/>
</dbReference>
<keyword evidence="4" id="KW-0547">Nucleotide-binding</keyword>
<keyword evidence="6" id="KW-1278">Translocase</keyword>
<keyword evidence="2" id="KW-0813">Transport</keyword>
<evidence type="ECO:0000256" key="7">
    <source>
        <dbReference type="ARBA" id="ARBA00022970"/>
    </source>
</evidence>
<dbReference type="CDD" id="cd03258">
    <property type="entry name" value="ABC_MetN_methionine_transporter"/>
    <property type="match status" value="1"/>
</dbReference>
<dbReference type="PROSITE" id="PS00211">
    <property type="entry name" value="ABC_TRANSPORTER_1"/>
    <property type="match status" value="1"/>
</dbReference>
<gene>
    <name evidence="10" type="primary">metN2</name>
    <name evidence="10" type="ORF">CBLFYP116_00433</name>
</gene>
<dbReference type="PROSITE" id="PS50893">
    <property type="entry name" value="ABC_TRANSPORTER_2"/>
    <property type="match status" value="1"/>
</dbReference>
<evidence type="ECO:0000256" key="2">
    <source>
        <dbReference type="ARBA" id="ARBA00022448"/>
    </source>
</evidence>
<dbReference type="Pfam" id="PF00005">
    <property type="entry name" value="ABC_tran"/>
    <property type="match status" value="1"/>
</dbReference>
<evidence type="ECO:0000256" key="1">
    <source>
        <dbReference type="ARBA" id="ARBA00005417"/>
    </source>
</evidence>
<organism evidence="10">
    <name type="scientific">Enterocloster bolteae</name>
    <dbReference type="NCBI Taxonomy" id="208479"/>
    <lineage>
        <taxon>Bacteria</taxon>
        <taxon>Bacillati</taxon>
        <taxon>Bacillota</taxon>
        <taxon>Clostridia</taxon>
        <taxon>Lachnospirales</taxon>
        <taxon>Lachnospiraceae</taxon>
        <taxon>Enterocloster</taxon>
    </lineage>
</organism>
<proteinExistence type="inferred from homology"/>
<evidence type="ECO:0000256" key="4">
    <source>
        <dbReference type="ARBA" id="ARBA00022741"/>
    </source>
</evidence>
<dbReference type="InterPro" id="IPR017871">
    <property type="entry name" value="ABC_transporter-like_CS"/>
</dbReference>
<comment type="similarity">
    <text evidence="1">Belongs to the ABC transporter superfamily.</text>
</comment>
<dbReference type="InterPro" id="IPR018449">
    <property type="entry name" value="NIL_domain"/>
</dbReference>
<accession>A0A6N2XTL1</accession>
<dbReference type="PANTHER" id="PTHR43166">
    <property type="entry name" value="AMINO ACID IMPORT ATP-BINDING PROTEIN"/>
    <property type="match status" value="1"/>
</dbReference>
<evidence type="ECO:0000256" key="6">
    <source>
        <dbReference type="ARBA" id="ARBA00022967"/>
    </source>
</evidence>
<dbReference type="FunFam" id="3.40.50.300:FF:000056">
    <property type="entry name" value="Cell division ATP-binding protein FtsE"/>
    <property type="match status" value="1"/>
</dbReference>
<dbReference type="InterPro" id="IPR003439">
    <property type="entry name" value="ABC_transporter-like_ATP-bd"/>
</dbReference>
<dbReference type="InterPro" id="IPR027417">
    <property type="entry name" value="P-loop_NTPase"/>
</dbReference>
<sequence length="363" mass="40225">MKRPGRWHVRDPEYVLQEQKKGIKPMEANNENPIIQLVGLGKQFQTMNGPVTALEDINLEIRYGEVFGIIGLSGAGKSTLVRCINYLEVPTSGKVVFEGKNLSVMKDREKRLARQSMGMIFQQFNLLSQRNVLQNVCFPLEIAGVSKAEAKKRAEELLTLVGLEDRMKAYPAQLSGGQKQRVAIARAMATNPKVLLCDEATSALDPNTTKSILELLKKINREMGITVIVITHEMAVIEAICDRVAIIDHSHIAEVGNVSDIFSGPKSDIGRQLILGDVAEQNLSFGNSRQIRIIFDGRESSEPVIANMVLACKVPVNIMHADTRDIEGKAMGQMIIQLPEDDTDAGRICNYLKTANVKFEEVR</sequence>
<feature type="domain" description="ABC transporter" evidence="9">
    <location>
        <begin position="35"/>
        <end position="274"/>
    </location>
</feature>
<keyword evidence="8" id="KW-0472">Membrane</keyword>
<dbReference type="SUPFAM" id="SSF55021">
    <property type="entry name" value="ACT-like"/>
    <property type="match status" value="1"/>
</dbReference>
<evidence type="ECO:0000313" key="10">
    <source>
        <dbReference type="EMBL" id="VYT57373.1"/>
    </source>
</evidence>
<dbReference type="Gene3D" id="3.40.50.300">
    <property type="entry name" value="P-loop containing nucleotide triphosphate hydrolases"/>
    <property type="match status" value="1"/>
</dbReference>
<dbReference type="GO" id="GO:0006865">
    <property type="term" value="P:amino acid transport"/>
    <property type="evidence" value="ECO:0007669"/>
    <property type="project" value="UniProtKB-KW"/>
</dbReference>
<dbReference type="EC" id="3.6.3.-" evidence="10"/>
<keyword evidence="5 10" id="KW-0067">ATP-binding</keyword>
<dbReference type="InterPro" id="IPR050086">
    <property type="entry name" value="MetN_ABC_transporter-like"/>
</dbReference>
<dbReference type="GO" id="GO:0005886">
    <property type="term" value="C:plasma membrane"/>
    <property type="evidence" value="ECO:0007669"/>
    <property type="project" value="UniProtKB-ARBA"/>
</dbReference>
<evidence type="ECO:0000256" key="3">
    <source>
        <dbReference type="ARBA" id="ARBA00022475"/>
    </source>
</evidence>
<name>A0A6N2XTL1_9FIRM</name>
<dbReference type="InterPro" id="IPR045865">
    <property type="entry name" value="ACT-like_dom_sf"/>
</dbReference>
<dbReference type="GO" id="GO:0005524">
    <property type="term" value="F:ATP binding"/>
    <property type="evidence" value="ECO:0007669"/>
    <property type="project" value="UniProtKB-KW"/>
</dbReference>
<dbReference type="PANTHER" id="PTHR43166:SF30">
    <property type="entry name" value="METHIONINE IMPORT ATP-BINDING PROTEIN METN"/>
    <property type="match status" value="1"/>
</dbReference>
<dbReference type="EMBL" id="CACRTF010000029">
    <property type="protein sequence ID" value="VYT57373.1"/>
    <property type="molecule type" value="Genomic_DNA"/>
</dbReference>
<dbReference type="SUPFAM" id="SSF52540">
    <property type="entry name" value="P-loop containing nucleoside triphosphate hydrolases"/>
    <property type="match status" value="1"/>
</dbReference>
<dbReference type="Pfam" id="PF09383">
    <property type="entry name" value="NIL"/>
    <property type="match status" value="1"/>
</dbReference>
<evidence type="ECO:0000256" key="8">
    <source>
        <dbReference type="ARBA" id="ARBA00023136"/>
    </source>
</evidence>